<dbReference type="Proteomes" id="UP000504610">
    <property type="component" value="Unplaced"/>
</dbReference>
<proteinExistence type="predicted"/>
<protein>
    <submittedName>
        <fullName evidence="2">Uncharacterized protein LOC130507124</fullName>
    </submittedName>
</protein>
<organism evidence="1 2">
    <name type="scientific">Raphanus sativus</name>
    <name type="common">Radish</name>
    <name type="synonym">Raphanus raphanistrum var. sativus</name>
    <dbReference type="NCBI Taxonomy" id="3726"/>
    <lineage>
        <taxon>Eukaryota</taxon>
        <taxon>Viridiplantae</taxon>
        <taxon>Streptophyta</taxon>
        <taxon>Embryophyta</taxon>
        <taxon>Tracheophyta</taxon>
        <taxon>Spermatophyta</taxon>
        <taxon>Magnoliopsida</taxon>
        <taxon>eudicotyledons</taxon>
        <taxon>Gunneridae</taxon>
        <taxon>Pentapetalae</taxon>
        <taxon>rosids</taxon>
        <taxon>malvids</taxon>
        <taxon>Brassicales</taxon>
        <taxon>Brassicaceae</taxon>
        <taxon>Brassiceae</taxon>
        <taxon>Raphanus</taxon>
    </lineage>
</organism>
<evidence type="ECO:0000313" key="1">
    <source>
        <dbReference type="Proteomes" id="UP000504610"/>
    </source>
</evidence>
<accession>A0A9W3D1K8</accession>
<dbReference type="OrthoDB" id="1110423at2759"/>
<evidence type="ECO:0000313" key="2">
    <source>
        <dbReference type="RefSeq" id="XP_056857815.1"/>
    </source>
</evidence>
<dbReference type="KEGG" id="rsz:130507124"/>
<gene>
    <name evidence="2" type="primary">LOC130507124</name>
</gene>
<reference evidence="2" key="1">
    <citation type="submission" date="2025-08" db="UniProtKB">
        <authorList>
            <consortium name="RefSeq"/>
        </authorList>
    </citation>
    <scope>IDENTIFICATION</scope>
    <source>
        <tissue evidence="2">Leaf</tissue>
    </source>
</reference>
<sequence length="140" mass="15394">MSSKKDQLIQENDGNPVDHLVVIKEAYTNKGMGEIQDPVIREVIEMVESQKEAFLASQQPLSDDDSTGASNNMSRLQINELVEKAVPKKKGSFGRVGPSCFFMSDFFISSPVRRSIDSRAATEQGSTDWSIGGAECYNPC</sequence>
<dbReference type="GeneID" id="130507124"/>
<name>A0A9W3D1K8_RAPSA</name>
<keyword evidence="1" id="KW-1185">Reference proteome</keyword>
<dbReference type="RefSeq" id="XP_056857815.1">
    <property type="nucleotide sequence ID" value="XM_057001835.1"/>
</dbReference>
<dbReference type="AlphaFoldDB" id="A0A9W3D1K8"/>